<evidence type="ECO:0000256" key="3">
    <source>
        <dbReference type="ARBA" id="ARBA00022490"/>
    </source>
</evidence>
<dbReference type="Gene3D" id="3.90.550.10">
    <property type="entry name" value="Spore Coat Polysaccharide Biosynthesis Protein SpsA, Chain A"/>
    <property type="match status" value="1"/>
</dbReference>
<dbReference type="InterPro" id="IPR029044">
    <property type="entry name" value="Nucleotide-diphossugar_trans"/>
</dbReference>
<dbReference type="EMBL" id="CAKKLH010000282">
    <property type="protein sequence ID" value="CAH0108296.1"/>
    <property type="molecule type" value="Genomic_DNA"/>
</dbReference>
<accession>A0A8J2RW48</accession>
<proteinExistence type="inferred from homology"/>
<evidence type="ECO:0000313" key="12">
    <source>
        <dbReference type="EMBL" id="CAH0108296.1"/>
    </source>
</evidence>
<organism evidence="12 13">
    <name type="scientific">Daphnia galeata</name>
    <dbReference type="NCBI Taxonomy" id="27404"/>
    <lineage>
        <taxon>Eukaryota</taxon>
        <taxon>Metazoa</taxon>
        <taxon>Ecdysozoa</taxon>
        <taxon>Arthropoda</taxon>
        <taxon>Crustacea</taxon>
        <taxon>Branchiopoda</taxon>
        <taxon>Diplostraca</taxon>
        <taxon>Cladocera</taxon>
        <taxon>Anomopoda</taxon>
        <taxon>Daphniidae</taxon>
        <taxon>Daphnia</taxon>
    </lineage>
</organism>
<dbReference type="Pfam" id="PF00483">
    <property type="entry name" value="NTP_transferase"/>
    <property type="match status" value="1"/>
</dbReference>
<evidence type="ECO:0000256" key="8">
    <source>
        <dbReference type="ARBA" id="ARBA00045373"/>
    </source>
</evidence>
<dbReference type="InterPro" id="IPR056764">
    <property type="entry name" value="LbH_EIF2B3/5"/>
</dbReference>
<evidence type="ECO:0000313" key="13">
    <source>
        <dbReference type="Proteomes" id="UP000789390"/>
    </source>
</evidence>
<dbReference type="InterPro" id="IPR051960">
    <property type="entry name" value="eIF2B_gamma"/>
</dbReference>
<comment type="function">
    <text evidence="8">Acts as a component of the translation initiation factor 2B (eIF2B) complex, which catalyzes the exchange of GDP for GTP on the eukaryotic initiation factor 2 (eIF2) complex gamma subunit. Its guanine nucleotide exchange factor activity is repressed when bound to eIF2 complex phosphorylated on the alpha subunit, thereby limiting the amount of methionyl-initiator methionine tRNA available to the ribosome and consequently global translation is repressed.</text>
</comment>
<protein>
    <recommendedName>
        <fullName evidence="6">Translation initiation factor eIF2B subunit gamma</fullName>
    </recommendedName>
    <alternativeName>
        <fullName evidence="7">eIF2B GDP-GTP exchange factor subunit gamma</fullName>
    </alternativeName>
</protein>
<sequence length="456" mass="51735">MEYQAVIMAAGRGSRMTDLTHDRPKCLLPICNRPMIWFSFKMLENAGFEDVIVIIHEQFRNEVAVIPSKYGLNIKLDLSCLPKNEDFGTADSLRLIKDKIKTDVLVISCDLVCDIPLHNLFDLHRTHQSSVTALFSQTSPDVISTAVPGPKTKFKQERDLVGLDLQTPRLVFLVSEADLTSENEEELSIRKSVMKHFPQINVQGNLLDAHLYVIKKWVCDYIAENRSFTMLKGEVLPHLVRKQFIKAPMKKNEIELPNADVSVVSLNTTNRDICSFLVNVEEEERIRNYSVWNDHRGDLRGPYQDHNIRCFAYVAKEGFCLRANSLSNYCELNRQVIKRWSTMFPDEEITLPVSKAQVGTDCLIGETTQLSDKCSIKHSIIGQCCNIGEKVRITNCIIMDNVTIMKETILQGSILMDNSVVEKSCDLKDCIVGHTVHSNCKSTNEVLVDADRLLEI</sequence>
<feature type="domain" description="Nucleotidyl transferase" evidence="10">
    <location>
        <begin position="5"/>
        <end position="136"/>
    </location>
</feature>
<keyword evidence="5" id="KW-0648">Protein biosynthesis</keyword>
<evidence type="ECO:0000256" key="9">
    <source>
        <dbReference type="ARBA" id="ARBA00046432"/>
    </source>
</evidence>
<comment type="caution">
    <text evidence="12">The sequence shown here is derived from an EMBL/GenBank/DDBJ whole genome shotgun (WGS) entry which is preliminary data.</text>
</comment>
<dbReference type="InterPro" id="IPR005835">
    <property type="entry name" value="NTP_transferase_dom"/>
</dbReference>
<dbReference type="Proteomes" id="UP000789390">
    <property type="component" value="Unassembled WGS sequence"/>
</dbReference>
<comment type="subunit">
    <text evidence="9">Component of the translation initiation factor 2B (eIF2B) complex which is a heterodecamer of two sets of five different subunits: alpha, beta, gamma, delta and epsilon. Subunits alpha, beta and delta comprise a regulatory subcomplex and subunits epsilon and gamma comprise a catalytic subcomplex. Within the complex, the hexameric regulatory complex resides at the center, with the two heterodimeric catalytic subcomplexes bound on opposite sides.</text>
</comment>
<dbReference type="GO" id="GO:0005851">
    <property type="term" value="C:eukaryotic translation initiation factor 2B complex"/>
    <property type="evidence" value="ECO:0007669"/>
    <property type="project" value="TreeGrafter"/>
</dbReference>
<keyword evidence="4" id="KW-0396">Initiation factor</keyword>
<evidence type="ECO:0000256" key="1">
    <source>
        <dbReference type="ARBA" id="ARBA00004514"/>
    </source>
</evidence>
<keyword evidence="13" id="KW-1185">Reference proteome</keyword>
<dbReference type="PANTHER" id="PTHR45989">
    <property type="entry name" value="TRANSLATION INITIATION FACTOR EIF-2B SUBUNIT GAMMA"/>
    <property type="match status" value="1"/>
</dbReference>
<name>A0A8J2RW48_9CRUS</name>
<dbReference type="Gene3D" id="2.160.10.10">
    <property type="entry name" value="Hexapeptide repeat proteins"/>
    <property type="match status" value="1"/>
</dbReference>
<dbReference type="SUPFAM" id="SSF53448">
    <property type="entry name" value="Nucleotide-diphospho-sugar transferases"/>
    <property type="match status" value="1"/>
</dbReference>
<evidence type="ECO:0000256" key="7">
    <source>
        <dbReference type="ARBA" id="ARBA00044229"/>
    </source>
</evidence>
<evidence type="ECO:0000256" key="6">
    <source>
        <dbReference type="ARBA" id="ARBA00044196"/>
    </source>
</evidence>
<dbReference type="GO" id="GO:0003743">
    <property type="term" value="F:translation initiation factor activity"/>
    <property type="evidence" value="ECO:0007669"/>
    <property type="project" value="UniProtKB-KW"/>
</dbReference>
<evidence type="ECO:0000259" key="10">
    <source>
        <dbReference type="Pfam" id="PF00483"/>
    </source>
</evidence>
<feature type="domain" description="EIF2B subunit epsilon/gamma LbH" evidence="11">
    <location>
        <begin position="354"/>
        <end position="437"/>
    </location>
</feature>
<keyword evidence="3" id="KW-0963">Cytoplasm</keyword>
<comment type="similarity">
    <text evidence="2">Belongs to the eIF-2B gamma/epsilon subunits family.</text>
</comment>
<reference evidence="12" key="1">
    <citation type="submission" date="2021-11" db="EMBL/GenBank/DDBJ databases">
        <authorList>
            <person name="Schell T."/>
        </authorList>
    </citation>
    <scope>NUCLEOTIDE SEQUENCE</scope>
    <source>
        <strain evidence="12">M5</strain>
    </source>
</reference>
<dbReference type="GO" id="GO:0005085">
    <property type="term" value="F:guanyl-nucleotide exchange factor activity"/>
    <property type="evidence" value="ECO:0007669"/>
    <property type="project" value="TreeGrafter"/>
</dbReference>
<dbReference type="GO" id="GO:0002183">
    <property type="term" value="P:cytoplasmic translational initiation"/>
    <property type="evidence" value="ECO:0007669"/>
    <property type="project" value="TreeGrafter"/>
</dbReference>
<dbReference type="AlphaFoldDB" id="A0A8J2RW48"/>
<dbReference type="GO" id="GO:0005829">
    <property type="term" value="C:cytosol"/>
    <property type="evidence" value="ECO:0007669"/>
    <property type="project" value="UniProtKB-SubCell"/>
</dbReference>
<evidence type="ECO:0000256" key="5">
    <source>
        <dbReference type="ARBA" id="ARBA00022917"/>
    </source>
</evidence>
<dbReference type="PANTHER" id="PTHR45989:SF1">
    <property type="entry name" value="TRANSLATION INITIATION FACTOR EIF-2B SUBUNIT GAMMA"/>
    <property type="match status" value="1"/>
</dbReference>
<dbReference type="CDD" id="cd04198">
    <property type="entry name" value="eIF-2B_gamma_N"/>
    <property type="match status" value="1"/>
</dbReference>
<evidence type="ECO:0000259" key="11">
    <source>
        <dbReference type="Pfam" id="PF25084"/>
    </source>
</evidence>
<evidence type="ECO:0000256" key="4">
    <source>
        <dbReference type="ARBA" id="ARBA00022540"/>
    </source>
</evidence>
<dbReference type="Pfam" id="PF25084">
    <property type="entry name" value="LbH_EIF2B"/>
    <property type="match status" value="1"/>
</dbReference>
<evidence type="ECO:0000256" key="2">
    <source>
        <dbReference type="ARBA" id="ARBA00007878"/>
    </source>
</evidence>
<dbReference type="OrthoDB" id="10250549at2759"/>
<comment type="subcellular location">
    <subcellularLocation>
        <location evidence="1">Cytoplasm</location>
        <location evidence="1">Cytosol</location>
    </subcellularLocation>
</comment>
<gene>
    <name evidence="12" type="ORF">DGAL_LOCUS11667</name>
</gene>